<comment type="caution">
    <text evidence="1">The sequence shown here is derived from an EMBL/GenBank/DDBJ whole genome shotgun (WGS) entry which is preliminary data.</text>
</comment>
<protein>
    <submittedName>
        <fullName evidence="1">Uncharacterized protein</fullName>
    </submittedName>
</protein>
<proteinExistence type="predicted"/>
<organism evidence="1 2">
    <name type="scientific">Bacillus salipaludis</name>
    <dbReference type="NCBI Taxonomy" id="2547811"/>
    <lineage>
        <taxon>Bacteria</taxon>
        <taxon>Bacillati</taxon>
        <taxon>Bacillota</taxon>
        <taxon>Bacilli</taxon>
        <taxon>Bacillales</taxon>
        <taxon>Bacillaceae</taxon>
        <taxon>Bacillus</taxon>
    </lineage>
</organism>
<dbReference type="InterPro" id="IPR057955">
    <property type="entry name" value="SF0329-like"/>
</dbReference>
<gene>
    <name evidence="1" type="ORF">E2K98_12825</name>
</gene>
<dbReference type="Pfam" id="PF25753">
    <property type="entry name" value="SF0329"/>
    <property type="match status" value="1"/>
</dbReference>
<evidence type="ECO:0000313" key="2">
    <source>
        <dbReference type="Proteomes" id="UP000295132"/>
    </source>
</evidence>
<dbReference type="Proteomes" id="UP000295132">
    <property type="component" value="Unassembled WGS sequence"/>
</dbReference>
<accession>A0A4R5VT39</accession>
<dbReference type="RefSeq" id="WP_133334607.1">
    <property type="nucleotide sequence ID" value="NZ_SMYO01000005.1"/>
</dbReference>
<dbReference type="EMBL" id="SMYO01000005">
    <property type="protein sequence ID" value="TDK61767.1"/>
    <property type="molecule type" value="Genomic_DNA"/>
</dbReference>
<dbReference type="AlphaFoldDB" id="A0A4R5VT39"/>
<reference evidence="1 2" key="1">
    <citation type="submission" date="2019-03" db="EMBL/GenBank/DDBJ databases">
        <title>Bacillus niacini sp. nov. a Nicotinate-Metabolizing Mesophile Isolated from Soil.</title>
        <authorList>
            <person name="Zhang G."/>
        </authorList>
    </citation>
    <scope>NUCLEOTIDE SEQUENCE [LARGE SCALE GENOMIC DNA]</scope>
    <source>
        <strain evidence="1 2">WN066</strain>
    </source>
</reference>
<name>A0A4R5VT39_9BACI</name>
<evidence type="ECO:0000313" key="1">
    <source>
        <dbReference type="EMBL" id="TDK61767.1"/>
    </source>
</evidence>
<sequence>MKWSKLRKKFKEFIAPKLRKRIDVHLTCYHDAHDDVGEVWITLDGEKIFGGGYYHWYVTPFPSKSDSEIANSHAFNKEALNVQIKSKKTKELLKLGIHDTYHITDNLLFEKRNKRPLNQRIGVDKMNDLMKDFLFNLM</sequence>